<dbReference type="Proteomes" id="UP001597212">
    <property type="component" value="Unassembled WGS sequence"/>
</dbReference>
<proteinExistence type="predicted"/>
<dbReference type="InterPro" id="IPR013321">
    <property type="entry name" value="Arc_rbn_hlx_hlx"/>
</dbReference>
<evidence type="ECO:0000313" key="1">
    <source>
        <dbReference type="EMBL" id="MFD1442164.1"/>
    </source>
</evidence>
<keyword evidence="2" id="KW-1185">Reference proteome</keyword>
<name>A0ABW4CXM0_9LACO</name>
<dbReference type="RefSeq" id="WP_164506129.1">
    <property type="nucleotide sequence ID" value="NZ_JBHTOK010000079.1"/>
</dbReference>
<gene>
    <name evidence="1" type="ORF">ACFQ5K_12320</name>
</gene>
<dbReference type="Gene3D" id="1.10.1220.10">
    <property type="entry name" value="Met repressor-like"/>
    <property type="match status" value="1"/>
</dbReference>
<sequence>MAVEQKKRLQIKLDKELSEEGAELFDRLGMTPTAVITAMYKRAIAEGGIPFPMTLTEEEKDEMDLTRLVYDSSAPLISDPEAINKFLEEE</sequence>
<accession>A0ABW4CXM0</accession>
<comment type="caution">
    <text evidence="1">The sequence shown here is derived from an EMBL/GenBank/DDBJ whole genome shotgun (WGS) entry which is preliminary data.</text>
</comment>
<organism evidence="1 2">
    <name type="scientific">Lacticaseibacillus hegangensis</name>
    <dbReference type="NCBI Taxonomy" id="2486010"/>
    <lineage>
        <taxon>Bacteria</taxon>
        <taxon>Bacillati</taxon>
        <taxon>Bacillota</taxon>
        <taxon>Bacilli</taxon>
        <taxon>Lactobacillales</taxon>
        <taxon>Lactobacillaceae</taxon>
        <taxon>Lacticaseibacillus</taxon>
    </lineage>
</organism>
<reference evidence="2" key="1">
    <citation type="journal article" date="2019" name="Int. J. Syst. Evol. Microbiol.">
        <title>The Global Catalogue of Microorganisms (GCM) 10K type strain sequencing project: providing services to taxonomists for standard genome sequencing and annotation.</title>
        <authorList>
            <consortium name="The Broad Institute Genomics Platform"/>
            <consortium name="The Broad Institute Genome Sequencing Center for Infectious Disease"/>
            <person name="Wu L."/>
            <person name="Ma J."/>
        </authorList>
    </citation>
    <scope>NUCLEOTIDE SEQUENCE [LARGE SCALE GENOMIC DNA]</scope>
    <source>
        <strain evidence="2">CCM 8912</strain>
    </source>
</reference>
<dbReference type="EMBL" id="JBHTOK010000079">
    <property type="protein sequence ID" value="MFD1442164.1"/>
    <property type="molecule type" value="Genomic_DNA"/>
</dbReference>
<protein>
    <submittedName>
        <fullName evidence="1">Type II toxin-antitoxin system RelB/DinJ family antitoxin</fullName>
    </submittedName>
</protein>
<evidence type="ECO:0000313" key="2">
    <source>
        <dbReference type="Proteomes" id="UP001597212"/>
    </source>
</evidence>